<name>G0TW82_TRYVY</name>
<dbReference type="EMBL" id="HE573022">
    <property type="protein sequence ID" value="CCC48220.1"/>
    <property type="molecule type" value="Genomic_DNA"/>
</dbReference>
<proteinExistence type="predicted"/>
<accession>G0TW82</accession>
<gene>
    <name evidence="2" type="ORF">TVY486_0600110</name>
</gene>
<feature type="region of interest" description="Disordered" evidence="1">
    <location>
        <begin position="393"/>
        <end position="414"/>
    </location>
</feature>
<sequence>MQRVRSAVCRFNSQWTCATHGAMQTRPFMSGSDITSALPDPPYGLPNSPRFEAERRGAFSKAWLERLPEIKPLARNAVYLPGKEELWRLPAHKGLEKVVEHLPYHDVLRYITEHSLFFLFETLLRARDAPLPHVMYEDFMKCCTFASLQKPPEEQFALPSALLRALLCIAAYQCTLDHNYFTTCQLLFARMEQQQQTTPEVISAWVYCCAASAKVEDAFAYAKYMAERDIPFDMMVFSLMQNPSVNPVMKEARAVSQAAEKMGSIRISAALGILLAERTLSLSVQVFAREKGLRCGPRTVKALVGFLARDGTASHLLYVLLRARKNELLPEFHGLPQIAFTSEEEEVILQHVTARGEHDKSFAMAYTLIRTLVQGDSPQELFRALTHATRLRGEDEADELTSTSTGDAEPTAVRALSDGVDERSLTAIIRSVRDILEGVDALDRAGRWTRQSTPHSVGSSRLSARRRELDELQQCSVPSNIRVLAERHLAAELTDAERSVRLSTAWVNPDGSL</sequence>
<evidence type="ECO:0000313" key="2">
    <source>
        <dbReference type="EMBL" id="CCC48220.1"/>
    </source>
</evidence>
<evidence type="ECO:0000256" key="1">
    <source>
        <dbReference type="SAM" id="MobiDB-lite"/>
    </source>
</evidence>
<organism evidence="2">
    <name type="scientific">Trypanosoma vivax (strain Y486)</name>
    <dbReference type="NCBI Taxonomy" id="1055687"/>
    <lineage>
        <taxon>Eukaryota</taxon>
        <taxon>Discoba</taxon>
        <taxon>Euglenozoa</taxon>
        <taxon>Kinetoplastea</taxon>
        <taxon>Metakinetoplastina</taxon>
        <taxon>Trypanosomatida</taxon>
        <taxon>Trypanosomatidae</taxon>
        <taxon>Trypanosoma</taxon>
        <taxon>Duttonella</taxon>
    </lineage>
</organism>
<protein>
    <submittedName>
        <fullName evidence="2">Uncharacterized protein</fullName>
    </submittedName>
</protein>
<dbReference type="AlphaFoldDB" id="G0TW82"/>
<dbReference type="VEuPathDB" id="TriTrypDB:TvY486_0600110"/>
<reference evidence="2" key="1">
    <citation type="journal article" date="2012" name="Proc. Natl. Acad. Sci. U.S.A.">
        <title>Antigenic diversity is generated by distinct evolutionary mechanisms in African trypanosome species.</title>
        <authorList>
            <person name="Jackson A.P."/>
            <person name="Berry A."/>
            <person name="Aslett M."/>
            <person name="Allison H.C."/>
            <person name="Burton P."/>
            <person name="Vavrova-Anderson J."/>
            <person name="Brown R."/>
            <person name="Browne H."/>
            <person name="Corton N."/>
            <person name="Hauser H."/>
            <person name="Gamble J."/>
            <person name="Gilderthorp R."/>
            <person name="Marcello L."/>
            <person name="McQuillan J."/>
            <person name="Otto T.D."/>
            <person name="Quail M.A."/>
            <person name="Sanders M.J."/>
            <person name="van Tonder A."/>
            <person name="Ginger M.L."/>
            <person name="Field M.C."/>
            <person name="Barry J.D."/>
            <person name="Hertz-Fowler C."/>
            <person name="Berriman M."/>
        </authorList>
    </citation>
    <scope>NUCLEOTIDE SEQUENCE</scope>
    <source>
        <strain evidence="2">Y486</strain>
    </source>
</reference>